<feature type="chain" id="PRO_5014920596" evidence="2">
    <location>
        <begin position="22"/>
        <end position="246"/>
    </location>
</feature>
<proteinExistence type="evidence at transcript level"/>
<dbReference type="EMBL" id="KY031261">
    <property type="protein sequence ID" value="ATU83012.1"/>
    <property type="molecule type" value="mRNA"/>
</dbReference>
<keyword evidence="1" id="KW-0175">Coiled coil</keyword>
<evidence type="ECO:0000313" key="3">
    <source>
        <dbReference type="EMBL" id="ATU83012.1"/>
    </source>
</evidence>
<name>A0A2K8JST7_PRIPG</name>
<feature type="signal peptide" evidence="2">
    <location>
        <begin position="1"/>
        <end position="21"/>
    </location>
</feature>
<accession>A0A2K8JST7</accession>
<protein>
    <submittedName>
        <fullName evidence="3">Uncharacterized protein</fullName>
    </submittedName>
</protein>
<keyword evidence="2" id="KW-0732">Signal</keyword>
<evidence type="ECO:0000256" key="1">
    <source>
        <dbReference type="SAM" id="Coils"/>
    </source>
</evidence>
<evidence type="ECO:0000256" key="2">
    <source>
        <dbReference type="SAM" id="SignalP"/>
    </source>
</evidence>
<feature type="coiled-coil region" evidence="1">
    <location>
        <begin position="45"/>
        <end position="87"/>
    </location>
</feature>
<reference evidence="3" key="1">
    <citation type="submission" date="2016-10" db="EMBL/GenBank/DDBJ databases">
        <title>The assassin bug Pristhesancus plagipennis produces two different types of venom.</title>
        <authorList>
            <person name="Walker A.A."/>
            <person name="Herzig V."/>
            <person name="Jin J."/>
            <person name="Fry B.G."/>
            <person name="King G.F."/>
        </authorList>
    </citation>
    <scope>NUCLEOTIDE SEQUENCE</scope>
    <source>
        <tissue evidence="3">Venom/labial glands</tissue>
    </source>
</reference>
<organism evidence="3">
    <name type="scientific">Pristhesancus plagipennis</name>
    <name type="common">Common assassin bug</name>
    <dbReference type="NCBI Taxonomy" id="1955184"/>
    <lineage>
        <taxon>Eukaryota</taxon>
        <taxon>Metazoa</taxon>
        <taxon>Ecdysozoa</taxon>
        <taxon>Arthropoda</taxon>
        <taxon>Hexapoda</taxon>
        <taxon>Insecta</taxon>
        <taxon>Pterygota</taxon>
        <taxon>Neoptera</taxon>
        <taxon>Paraneoptera</taxon>
        <taxon>Hemiptera</taxon>
        <taxon>Heteroptera</taxon>
        <taxon>Panheteroptera</taxon>
        <taxon>Cimicomorpha</taxon>
        <taxon>Reduviidae</taxon>
        <taxon>Harpactorinae</taxon>
        <taxon>Harpactorini</taxon>
        <taxon>Pristhesancus</taxon>
    </lineage>
</organism>
<sequence>MVSIYFTTLITALLLISSTQAKQFEEKAVVEELQNWAKEKLLGGIDDLKKAEQDLKNIVKEAIDESRQELEAEYANAVVEYHTHKERLHPKCFQQGLTYLTSYEPIDLPNTNELFIITANIGNTTTPKPPNCVTEAIKDVGLMLYAVVKYIGSILNTMDDVINGYTLCSQGAWWKKFTCLFTYVSTAISDVYHTLTGVGQLVRDLTKLGADMKQQISNCTNPKKIEIRQQILLALDNADKCTKMYR</sequence>
<dbReference type="AlphaFoldDB" id="A0A2K8JST7"/>